<dbReference type="Gene3D" id="3.50.50.60">
    <property type="entry name" value="FAD/NAD(P)-binding domain"/>
    <property type="match status" value="1"/>
</dbReference>
<dbReference type="InterPro" id="IPR036188">
    <property type="entry name" value="FAD/NAD-bd_sf"/>
</dbReference>
<dbReference type="InterPro" id="IPR050816">
    <property type="entry name" value="Flavin-dep_Halogenase_NPB"/>
</dbReference>
<dbReference type="OrthoDB" id="462203at2"/>
<dbReference type="PANTHER" id="PTHR43747">
    <property type="entry name" value="FAD-BINDING PROTEIN"/>
    <property type="match status" value="1"/>
</dbReference>
<evidence type="ECO:0000313" key="3">
    <source>
        <dbReference type="Proteomes" id="UP000189632"/>
    </source>
</evidence>
<dbReference type="GO" id="GO:0004497">
    <property type="term" value="F:monooxygenase activity"/>
    <property type="evidence" value="ECO:0007669"/>
    <property type="project" value="InterPro"/>
</dbReference>
<name>A0A1U9MK37_9HYPH</name>
<dbReference type="KEGG" id="bapi:BBC0122_019690"/>
<accession>A0A1U9MK37</accession>
<dbReference type="SUPFAM" id="SSF51905">
    <property type="entry name" value="FAD/NAD(P)-binding domain"/>
    <property type="match status" value="1"/>
</dbReference>
<dbReference type="PANTHER" id="PTHR43747:SF4">
    <property type="entry name" value="FLAVIN-DEPENDENT TRYPTOPHAN HALOGENASE"/>
    <property type="match status" value="1"/>
</dbReference>
<reference evidence="2 3" key="1">
    <citation type="submission" date="2016-11" db="EMBL/GenBank/DDBJ databases">
        <title>Comparative genomics of Bartonella apis.</title>
        <authorList>
            <person name="Engel P."/>
        </authorList>
    </citation>
    <scope>NUCLEOTIDE SEQUENCE [LARGE SCALE GENOMIC DNA]</scope>
    <source>
        <strain evidence="2 3">BBC0122</strain>
    </source>
</reference>
<evidence type="ECO:0000256" key="1">
    <source>
        <dbReference type="SAM" id="MobiDB-lite"/>
    </source>
</evidence>
<protein>
    <submittedName>
        <fullName evidence="2">Tryptophan halogenase</fullName>
        <ecNumber evidence="2">1.14.19.9</ecNumber>
    </submittedName>
</protein>
<dbReference type="InterPro" id="IPR006905">
    <property type="entry name" value="Flavin_halogenase"/>
</dbReference>
<evidence type="ECO:0000313" key="2">
    <source>
        <dbReference type="EMBL" id="AQT48062.1"/>
    </source>
</evidence>
<dbReference type="Pfam" id="PF04820">
    <property type="entry name" value="Trp_halogenase"/>
    <property type="match status" value="1"/>
</dbReference>
<dbReference type="Proteomes" id="UP000189632">
    <property type="component" value="Chromosome"/>
</dbReference>
<gene>
    <name evidence="2" type="ORF">BBC0122_019690</name>
</gene>
<sequence>MESDLRAGRIFPVAALNLRWRQKLLDLRHAKRIAVAGGGLTGWLAALMLRRVFSPNVEIVVLEDPDNPAYSGGEGGSGNFIASLERASIDIDEFVRETDATFKIGNAYHGWRADNANDIFYELFPAPDEHVEEVDFSFRGVWPFLATRIATGTPLHTLFPGFSLVATGASQVEANAVFNLRRSGIKPTFHFNVGKFLKLLKKIALSRQISSRSRKVVEFVKSESGDVVALKLVGGAEISADFIIDATGFERLGAEKAYKSVWRSFSSQLPEDRYLSFKIPEERKNPSLVSAAVALANGYLWQVPLRDHVFVHYVFSGKSGTETQIRQALQSYFGFAVTAGVISTYEAGNFKTVWNNNVVSLGVASGFISPLESSSFAHMLQQLGELERTFIACQGIIGAHTIGAFNEANDRSFGEIADFQRMHFDGGRSDSAFWREAGQAKRSPNYEAMKACFSERLPRIIDIAGYNSGWSPLFHLMNWLFVAAPLGIISAGAAIRDLNYLPPRIMERMQQYGAELMRINAANAKPQWKDSGNIEPREQQGFAAYRNYSTVPAGEFGVKPDRQFSESSGTIETAEGNLRATHG</sequence>
<proteinExistence type="predicted"/>
<dbReference type="EC" id="1.14.19.9" evidence="2"/>
<feature type="region of interest" description="Disordered" evidence="1">
    <location>
        <begin position="559"/>
        <end position="583"/>
    </location>
</feature>
<keyword evidence="3" id="KW-1185">Reference proteome</keyword>
<dbReference type="EMBL" id="CP015625">
    <property type="protein sequence ID" value="AQT48062.1"/>
    <property type="molecule type" value="Genomic_DNA"/>
</dbReference>
<dbReference type="RefSeq" id="WP_077993546.1">
    <property type="nucleotide sequence ID" value="NZ_CP015625.1"/>
</dbReference>
<keyword evidence="2" id="KW-0560">Oxidoreductase</keyword>
<dbReference type="AlphaFoldDB" id="A0A1U9MK37"/>
<organism evidence="2 3">
    <name type="scientific">Bartonella choladocola</name>
    <dbReference type="NCBI Taxonomy" id="2750995"/>
    <lineage>
        <taxon>Bacteria</taxon>
        <taxon>Pseudomonadati</taxon>
        <taxon>Pseudomonadota</taxon>
        <taxon>Alphaproteobacteria</taxon>
        <taxon>Hyphomicrobiales</taxon>
        <taxon>Bartonellaceae</taxon>
        <taxon>Bartonella</taxon>
    </lineage>
</organism>